<protein>
    <submittedName>
        <fullName evidence="1">Uncharacterized protein</fullName>
    </submittedName>
</protein>
<evidence type="ECO:0000313" key="1">
    <source>
        <dbReference type="EMBL" id="QQO10707.1"/>
    </source>
</evidence>
<evidence type="ECO:0000313" key="2">
    <source>
        <dbReference type="Proteomes" id="UP000595917"/>
    </source>
</evidence>
<reference evidence="1" key="1">
    <citation type="submission" date="2021-01" db="EMBL/GenBank/DDBJ databases">
        <title>Description of Breznakiella homolactica.</title>
        <authorList>
            <person name="Song Y."/>
            <person name="Brune A."/>
        </authorList>
    </citation>
    <scope>NUCLEOTIDE SEQUENCE</scope>
    <source>
        <strain evidence="1">RmG30</strain>
    </source>
</reference>
<accession>A0A7T7XQM5</accession>
<gene>
    <name evidence="1" type="ORF">JFL75_07280</name>
</gene>
<keyword evidence="2" id="KW-1185">Reference proteome</keyword>
<sequence length="178" mass="21032">MKKYVQILCIMIMGQSLLSAQNVYEVNFVEKDFFYKLSLPYQCNERLSKIFTDDTTLAINIKEMLVDGELIFPQSDGILREFIPKIKTRRTRRNESIFYITMTWLPTNTNDMRHIVWNNLRSSYSYMIPEGSKTLLILYNVILPFPFANVEKLINNQIPEGFFTEDYLVKVNLDNVFK</sequence>
<dbReference type="EMBL" id="CP067089">
    <property type="protein sequence ID" value="QQO10707.1"/>
    <property type="molecule type" value="Genomic_DNA"/>
</dbReference>
<name>A0A7T7XQM5_9SPIR</name>
<dbReference type="Proteomes" id="UP000595917">
    <property type="component" value="Chromosome"/>
</dbReference>
<dbReference type="KEGG" id="bhc:JFL75_07280"/>
<proteinExistence type="predicted"/>
<dbReference type="AlphaFoldDB" id="A0A7T7XQM5"/>
<dbReference type="RefSeq" id="WP_215628012.1">
    <property type="nucleotide sequence ID" value="NZ_CP067089.2"/>
</dbReference>
<organism evidence="1 2">
    <name type="scientific">Breznakiella homolactica</name>
    <dbReference type="NCBI Taxonomy" id="2798577"/>
    <lineage>
        <taxon>Bacteria</taxon>
        <taxon>Pseudomonadati</taxon>
        <taxon>Spirochaetota</taxon>
        <taxon>Spirochaetia</taxon>
        <taxon>Spirochaetales</taxon>
        <taxon>Breznakiellaceae</taxon>
        <taxon>Breznakiella</taxon>
    </lineage>
</organism>